<proteinExistence type="predicted"/>
<name>A0ACB6RB63_9PLEO</name>
<evidence type="ECO:0000313" key="1">
    <source>
        <dbReference type="EMBL" id="KAF2476554.1"/>
    </source>
</evidence>
<dbReference type="Proteomes" id="UP000799755">
    <property type="component" value="Unassembled WGS sequence"/>
</dbReference>
<evidence type="ECO:0000313" key="2">
    <source>
        <dbReference type="Proteomes" id="UP000799755"/>
    </source>
</evidence>
<reference evidence="1" key="1">
    <citation type="journal article" date="2020" name="Stud. Mycol.">
        <title>101 Dothideomycetes genomes: a test case for predicting lifestyles and emergence of pathogens.</title>
        <authorList>
            <person name="Haridas S."/>
            <person name="Albert R."/>
            <person name="Binder M."/>
            <person name="Bloem J."/>
            <person name="Labutti K."/>
            <person name="Salamov A."/>
            <person name="Andreopoulos B."/>
            <person name="Baker S."/>
            <person name="Barry K."/>
            <person name="Bills G."/>
            <person name="Bluhm B."/>
            <person name="Cannon C."/>
            <person name="Castanera R."/>
            <person name="Culley D."/>
            <person name="Daum C."/>
            <person name="Ezra D."/>
            <person name="Gonzalez J."/>
            <person name="Henrissat B."/>
            <person name="Kuo A."/>
            <person name="Liang C."/>
            <person name="Lipzen A."/>
            <person name="Lutzoni F."/>
            <person name="Magnuson J."/>
            <person name="Mondo S."/>
            <person name="Nolan M."/>
            <person name="Ohm R."/>
            <person name="Pangilinan J."/>
            <person name="Park H.-J."/>
            <person name="Ramirez L."/>
            <person name="Alfaro M."/>
            <person name="Sun H."/>
            <person name="Tritt A."/>
            <person name="Yoshinaga Y."/>
            <person name="Zwiers L.-H."/>
            <person name="Turgeon B."/>
            <person name="Goodwin S."/>
            <person name="Spatafora J."/>
            <person name="Crous P."/>
            <person name="Grigoriev I."/>
        </authorList>
    </citation>
    <scope>NUCLEOTIDE SEQUENCE</scope>
    <source>
        <strain evidence="1">ATCC 200398</strain>
    </source>
</reference>
<accession>A0ACB6RB63</accession>
<sequence>MFVADQPWSRALRCLKEQDSIVCITRTIINISSGKNDWMSRSPKLTLYLSYNVKYGLLQLRRLSRGCYRIPYPSSVCAMFRISLPQTCVRGGVFSATSRKLCGGVSNHFSIPRFARSVPRAEATESLTATTRLGPDPGLTLLADVSHIQGWWHSQSSFRVAADPKRAYLHMGTCLGLNWSSPDIRLARMEHDIHFGLEILIWFIFCVLSMAGTRCPVMGYVGIGMKVEATRSGESHGLRTFRTPENRLELASQKLICSSIVEILDASLGVEDDKEVVRPSCELSFDAIFHAAPGDPMRTHACINSLLLLKNKQQWAGQRASRNFITSGICAGAGRDKIDEKSKPCGGVPTEVPVTPAFHVVVMPEPSFAMAGLGLRLTSRKTGLNDVLPRLPQRWLSTDAIAESVEGVVMLRSQGWRRSLKKQGPFSSQSGMSNRGCRGFSPVNAAWEHTGCTNSQGKPGTLVCAWSVPHDSSGGNISLEIADPWNSKHKLQESVETISTAGDEMEAWEKDGRKCRKALDRQAILEQARPENFQIAQQNSFSPDTQVLDPCQFLSTWQATSRMEHSRRRLGQPCGTIELPGDVRMRPASEAFSALANETGLDQHNLHTVTRVMKRAQREAASVFLSNRAPILPGWAMFLTYARFRLTTPFPRQPNASAHRFDQAMHKHKYCLPPPPLIVFHISSRAFLILPALLGFSVHNNQYASTDFLVARPNCNKRNSSLELQPPHISNGCHLQRDHVDTEPSSVPWPAANTSFAAGAFEIDSNTFDYPHQPSKLVFSNCIWLRRIPMPSTSTPQQLPQYLPLHHPQWLLHPQLLPSPTASHMALLGLHTVLHGICIIQHDRIWAMGLDTPPAAHPGQLFLTKPSDDDLIEFVFLILQAAAALFTACCASPVSEEGVSCSWNLQSPTAWPSATAASGLLTQHRSLCFFRKHTLLLFFWLLLWIFSSRCNTERFLYLLFDRLMHQLAPNHEHDCTLDMGYFGSLSSARKGMEISEYPYVYQTLILINEYFITLAVLLYPKLAMTALYDHFQEAFGLPDVMLEFESQADTTSLNENDIPCFLYDVTAVWRGVIKNGAALFFDHLMPILQLPSHTIRQSHITFLSSVQQAAPTSRVPERRCPIVTCCNTNLSPIVTRSYPLSCFDDTELRRFRHPTKPLRCPRLMDNLIGLLYPCHWDPGLAPPQPLDRGIRLFPSSRVQFAHSIAVANKQVCLTSRWIPAHFPESAFPGTLEWSQLNLSAIQHDLLWYAKAALLV</sequence>
<comment type="caution">
    <text evidence="1">The sequence shown here is derived from an EMBL/GenBank/DDBJ whole genome shotgun (WGS) entry which is preliminary data.</text>
</comment>
<dbReference type="EMBL" id="MU003494">
    <property type="protein sequence ID" value="KAF2476554.1"/>
    <property type="molecule type" value="Genomic_DNA"/>
</dbReference>
<gene>
    <name evidence="1" type="ORF">BDR25DRAFT_349631</name>
</gene>
<protein>
    <submittedName>
        <fullName evidence="1">Uncharacterized protein</fullName>
    </submittedName>
</protein>
<keyword evidence="2" id="KW-1185">Reference proteome</keyword>
<organism evidence="1 2">
    <name type="scientific">Lindgomyces ingoldianus</name>
    <dbReference type="NCBI Taxonomy" id="673940"/>
    <lineage>
        <taxon>Eukaryota</taxon>
        <taxon>Fungi</taxon>
        <taxon>Dikarya</taxon>
        <taxon>Ascomycota</taxon>
        <taxon>Pezizomycotina</taxon>
        <taxon>Dothideomycetes</taxon>
        <taxon>Pleosporomycetidae</taxon>
        <taxon>Pleosporales</taxon>
        <taxon>Lindgomycetaceae</taxon>
        <taxon>Lindgomyces</taxon>
    </lineage>
</organism>